<comment type="caution">
    <text evidence="7">The sequence shown here is derived from an EMBL/GenBank/DDBJ whole genome shotgun (WGS) entry which is preliminary data.</text>
</comment>
<organism evidence="7 8">
    <name type="scientific">Marinobacterium halophilum</name>
    <dbReference type="NCBI Taxonomy" id="267374"/>
    <lineage>
        <taxon>Bacteria</taxon>
        <taxon>Pseudomonadati</taxon>
        <taxon>Pseudomonadota</taxon>
        <taxon>Gammaproteobacteria</taxon>
        <taxon>Oceanospirillales</taxon>
        <taxon>Oceanospirillaceae</taxon>
        <taxon>Marinobacterium</taxon>
    </lineage>
</organism>
<dbReference type="PANTHER" id="PTHR23427">
    <property type="entry name" value="SURFEIT LOCUS PROTEIN"/>
    <property type="match status" value="1"/>
</dbReference>
<protein>
    <recommendedName>
        <fullName evidence="6">SURF1-like protein</fullName>
    </recommendedName>
</protein>
<dbReference type="InterPro" id="IPR045214">
    <property type="entry name" value="Surf1/Surf4"/>
</dbReference>
<name>A0A2P8ELD6_9GAMM</name>
<keyword evidence="4 6" id="KW-1133">Transmembrane helix</keyword>
<dbReference type="PANTHER" id="PTHR23427:SF2">
    <property type="entry name" value="SURFEIT LOCUS PROTEIN 1"/>
    <property type="match status" value="1"/>
</dbReference>
<dbReference type="Proteomes" id="UP000242133">
    <property type="component" value="Unassembled WGS sequence"/>
</dbReference>
<gene>
    <name evidence="7" type="ORF">CLV44_12748</name>
</gene>
<evidence type="ECO:0000256" key="3">
    <source>
        <dbReference type="ARBA" id="ARBA00022692"/>
    </source>
</evidence>
<comment type="subcellular location">
    <subcellularLocation>
        <location evidence="6">Cell membrane</location>
        <topology evidence="6">Multi-pass membrane protein</topology>
    </subcellularLocation>
    <subcellularLocation>
        <location evidence="1">Membrane</location>
    </subcellularLocation>
</comment>
<evidence type="ECO:0000313" key="8">
    <source>
        <dbReference type="Proteomes" id="UP000242133"/>
    </source>
</evidence>
<reference evidence="7 8" key="1">
    <citation type="submission" date="2018-03" db="EMBL/GenBank/DDBJ databases">
        <title>Genomic Encyclopedia of Archaeal and Bacterial Type Strains, Phase II (KMG-II): from individual species to whole genera.</title>
        <authorList>
            <person name="Goeker M."/>
        </authorList>
    </citation>
    <scope>NUCLEOTIDE SEQUENCE [LARGE SCALE GENOMIC DNA]</scope>
    <source>
        <strain evidence="7 8">DSM 17586</strain>
    </source>
</reference>
<dbReference type="CDD" id="cd06662">
    <property type="entry name" value="SURF1"/>
    <property type="match status" value="1"/>
</dbReference>
<comment type="similarity">
    <text evidence="2 6">Belongs to the SURF1 family.</text>
</comment>
<evidence type="ECO:0000256" key="6">
    <source>
        <dbReference type="RuleBase" id="RU363076"/>
    </source>
</evidence>
<evidence type="ECO:0000313" key="7">
    <source>
        <dbReference type="EMBL" id="PSL10286.1"/>
    </source>
</evidence>
<dbReference type="AlphaFoldDB" id="A0A2P8ELD6"/>
<evidence type="ECO:0000256" key="4">
    <source>
        <dbReference type="ARBA" id="ARBA00022989"/>
    </source>
</evidence>
<sequence>MAAQFSKADPRRRFKWLCWGLGLLVLPLLLALGSWQWQRADHKRLWLQQLEQSPATTPDGALERLQHSDWVPVSFEIELLPSNVFLLDNRTWQGRVGYEVIVPIRVDEGALWLGSLGWIAAPAQREQLPGFELKRQWLPVEGVLSRPLVSVTLATTQIEAGWPRRIQSLDLEQIGQTLAVPVEPLVLHLKTAISDAIRPREQIYTGIAPERHVGYAVQWFGLALALSVWLIWIARREYRGEANER</sequence>
<evidence type="ECO:0000256" key="1">
    <source>
        <dbReference type="ARBA" id="ARBA00004370"/>
    </source>
</evidence>
<keyword evidence="8" id="KW-1185">Reference proteome</keyword>
<dbReference type="PROSITE" id="PS50895">
    <property type="entry name" value="SURF1"/>
    <property type="match status" value="1"/>
</dbReference>
<keyword evidence="6" id="KW-1003">Cell membrane</keyword>
<comment type="caution">
    <text evidence="6">Lacks conserved residue(s) required for the propagation of feature annotation.</text>
</comment>
<evidence type="ECO:0000256" key="5">
    <source>
        <dbReference type="ARBA" id="ARBA00023136"/>
    </source>
</evidence>
<feature type="transmembrane region" description="Helical" evidence="6">
    <location>
        <begin position="215"/>
        <end position="234"/>
    </location>
</feature>
<dbReference type="EMBL" id="PYGI01000027">
    <property type="protein sequence ID" value="PSL10286.1"/>
    <property type="molecule type" value="Genomic_DNA"/>
</dbReference>
<dbReference type="InterPro" id="IPR002994">
    <property type="entry name" value="Surf1/Shy1"/>
</dbReference>
<evidence type="ECO:0000256" key="2">
    <source>
        <dbReference type="ARBA" id="ARBA00007165"/>
    </source>
</evidence>
<dbReference type="Pfam" id="PF02104">
    <property type="entry name" value="SURF1"/>
    <property type="match status" value="1"/>
</dbReference>
<keyword evidence="3 6" id="KW-0812">Transmembrane</keyword>
<dbReference type="GO" id="GO:0005886">
    <property type="term" value="C:plasma membrane"/>
    <property type="evidence" value="ECO:0007669"/>
    <property type="project" value="UniProtKB-SubCell"/>
</dbReference>
<proteinExistence type="inferred from homology"/>
<accession>A0A2P8ELD6</accession>
<keyword evidence="5 6" id="KW-0472">Membrane</keyword>